<evidence type="ECO:0000313" key="1">
    <source>
        <dbReference type="EMBL" id="SVD97618.1"/>
    </source>
</evidence>
<name>A0A382ZSG9_9ZZZZ</name>
<protein>
    <submittedName>
        <fullName evidence="1">Uncharacterized protein</fullName>
    </submittedName>
</protein>
<organism evidence="1">
    <name type="scientific">marine metagenome</name>
    <dbReference type="NCBI Taxonomy" id="408172"/>
    <lineage>
        <taxon>unclassified sequences</taxon>
        <taxon>metagenomes</taxon>
        <taxon>ecological metagenomes</taxon>
    </lineage>
</organism>
<gene>
    <name evidence="1" type="ORF">METZ01_LOCUS450472</name>
</gene>
<sequence length="34" mass="3937">FLFVVGALGEPNLYQNLACFTRIWDFSWKSGDIE</sequence>
<dbReference type="AlphaFoldDB" id="A0A382ZSG9"/>
<accession>A0A382ZSG9</accession>
<dbReference type="EMBL" id="UINC01185754">
    <property type="protein sequence ID" value="SVD97618.1"/>
    <property type="molecule type" value="Genomic_DNA"/>
</dbReference>
<feature type="non-terminal residue" evidence="1">
    <location>
        <position position="1"/>
    </location>
</feature>
<proteinExistence type="predicted"/>
<reference evidence="1" key="1">
    <citation type="submission" date="2018-05" db="EMBL/GenBank/DDBJ databases">
        <authorList>
            <person name="Lanie J.A."/>
            <person name="Ng W.-L."/>
            <person name="Kazmierczak K.M."/>
            <person name="Andrzejewski T.M."/>
            <person name="Davidsen T.M."/>
            <person name="Wayne K.J."/>
            <person name="Tettelin H."/>
            <person name="Glass J.I."/>
            <person name="Rusch D."/>
            <person name="Podicherti R."/>
            <person name="Tsui H.-C.T."/>
            <person name="Winkler M.E."/>
        </authorList>
    </citation>
    <scope>NUCLEOTIDE SEQUENCE</scope>
</reference>